<accession>A0AAW0BGD8</accession>
<proteinExistence type="predicted"/>
<gene>
    <name evidence="2" type="ORF">VNI00_015936</name>
</gene>
<keyword evidence="3" id="KW-1185">Reference proteome</keyword>
<dbReference type="AlphaFoldDB" id="A0AAW0BGD8"/>
<evidence type="ECO:0008006" key="4">
    <source>
        <dbReference type="Google" id="ProtNLM"/>
    </source>
</evidence>
<protein>
    <recommendedName>
        <fullName evidence="4">F-box domain-containing protein</fullName>
    </recommendedName>
</protein>
<comment type="caution">
    <text evidence="2">The sequence shown here is derived from an EMBL/GenBank/DDBJ whole genome shotgun (WGS) entry which is preliminary data.</text>
</comment>
<feature type="coiled-coil region" evidence="1">
    <location>
        <begin position="82"/>
        <end position="109"/>
    </location>
</feature>
<dbReference type="SUPFAM" id="SSF52047">
    <property type="entry name" value="RNI-like"/>
    <property type="match status" value="1"/>
</dbReference>
<evidence type="ECO:0000313" key="2">
    <source>
        <dbReference type="EMBL" id="KAK7025502.1"/>
    </source>
</evidence>
<evidence type="ECO:0000256" key="1">
    <source>
        <dbReference type="SAM" id="Coils"/>
    </source>
</evidence>
<dbReference type="InterPro" id="IPR032675">
    <property type="entry name" value="LRR_dom_sf"/>
</dbReference>
<name>A0AAW0BGD8_9AGAR</name>
<dbReference type="Gene3D" id="1.20.1280.50">
    <property type="match status" value="1"/>
</dbReference>
<evidence type="ECO:0000313" key="3">
    <source>
        <dbReference type="Proteomes" id="UP001383192"/>
    </source>
</evidence>
<sequence length="525" mass="59125">MDRIVSVLFPHSRHATKNTYDLAFLINQPTANRLNDSMNDGVAVDRLLQYPPQDHLSSLDRAILLEYLRVSERELEGDLSLLGRLKADVSSLEEHSQALEQRINKCRSLLSPANKCPPEVLIEIFKHVCDINALELTLPPSALVLSGVCKTWRAILLHPSISSMHLWSSLYIPFRLWKNNPRALATITHVFLERSKNSNQLRLALDFSQVPGPFKTRFLPTITSLVEQSSRWTNLSLFMTPDIIQHPVFQPIRGNIPKLRRLEFFVTPGADDLQPLPLDMFEYAPNLCELDIYPRNSGDEGVFTLPRDQIINLSVGPWGTQPALRFISTFQSLSRLSITNIGGSRPIHESSLVLSQLQELHIFALETEQVNTIFHRSSFPSLSILEIEALGERDQSVDWTLPCLRDCISRSQCQITEIHLRDLPLCGTELFWLLSLTPAVHTLEVRTWHCAAESLRVLLNKSSVRRGPQGTDGGPLLPNLKDTNIGGFPETSTHRGMSKALARVITSRMLAFSRCSQGGCMRIDP</sequence>
<dbReference type="Gene3D" id="3.80.10.10">
    <property type="entry name" value="Ribonuclease Inhibitor"/>
    <property type="match status" value="1"/>
</dbReference>
<keyword evidence="1" id="KW-0175">Coiled coil</keyword>
<dbReference type="EMBL" id="JAYKXP010000113">
    <property type="protein sequence ID" value="KAK7025502.1"/>
    <property type="molecule type" value="Genomic_DNA"/>
</dbReference>
<dbReference type="Proteomes" id="UP001383192">
    <property type="component" value="Unassembled WGS sequence"/>
</dbReference>
<reference evidence="2 3" key="1">
    <citation type="submission" date="2024-01" db="EMBL/GenBank/DDBJ databases">
        <title>A draft genome for a cacao thread blight-causing isolate of Paramarasmius palmivorus.</title>
        <authorList>
            <person name="Baruah I.K."/>
            <person name="Bukari Y."/>
            <person name="Amoako-Attah I."/>
            <person name="Meinhardt L.W."/>
            <person name="Bailey B.A."/>
            <person name="Cohen S.P."/>
        </authorList>
    </citation>
    <scope>NUCLEOTIDE SEQUENCE [LARGE SCALE GENOMIC DNA]</scope>
    <source>
        <strain evidence="2 3">GH-12</strain>
    </source>
</reference>
<organism evidence="2 3">
    <name type="scientific">Paramarasmius palmivorus</name>
    <dbReference type="NCBI Taxonomy" id="297713"/>
    <lineage>
        <taxon>Eukaryota</taxon>
        <taxon>Fungi</taxon>
        <taxon>Dikarya</taxon>
        <taxon>Basidiomycota</taxon>
        <taxon>Agaricomycotina</taxon>
        <taxon>Agaricomycetes</taxon>
        <taxon>Agaricomycetidae</taxon>
        <taxon>Agaricales</taxon>
        <taxon>Marasmiineae</taxon>
        <taxon>Marasmiaceae</taxon>
        <taxon>Paramarasmius</taxon>
    </lineage>
</organism>